<dbReference type="Pfam" id="PF00440">
    <property type="entry name" value="TetR_N"/>
    <property type="match status" value="1"/>
</dbReference>
<organism evidence="5 6">
    <name type="scientific">Pseudoramibacter porci</name>
    <dbReference type="NCBI Taxonomy" id="2606631"/>
    <lineage>
        <taxon>Bacteria</taxon>
        <taxon>Bacillati</taxon>
        <taxon>Bacillota</taxon>
        <taxon>Clostridia</taxon>
        <taxon>Eubacteriales</taxon>
        <taxon>Eubacteriaceae</taxon>
        <taxon>Pseudoramibacter</taxon>
    </lineage>
</organism>
<dbReference type="PANTHER" id="PTHR43479">
    <property type="entry name" value="ACREF/ENVCD OPERON REPRESSOR-RELATED"/>
    <property type="match status" value="1"/>
</dbReference>
<dbReference type="Gene3D" id="1.10.357.10">
    <property type="entry name" value="Tetracycline Repressor, domain 2"/>
    <property type="match status" value="1"/>
</dbReference>
<evidence type="ECO:0000256" key="3">
    <source>
        <dbReference type="SAM" id="MobiDB-lite"/>
    </source>
</evidence>
<comment type="caution">
    <text evidence="5">The sequence shown here is derived from an EMBL/GenBank/DDBJ whole genome shotgun (WGS) entry which is preliminary data.</text>
</comment>
<evidence type="ECO:0000313" key="6">
    <source>
        <dbReference type="Proteomes" id="UP000461754"/>
    </source>
</evidence>
<dbReference type="InterPro" id="IPR001647">
    <property type="entry name" value="HTH_TetR"/>
</dbReference>
<dbReference type="PROSITE" id="PS50977">
    <property type="entry name" value="HTH_TETR_2"/>
    <property type="match status" value="1"/>
</dbReference>
<evidence type="ECO:0000259" key="4">
    <source>
        <dbReference type="PROSITE" id="PS50977"/>
    </source>
</evidence>
<dbReference type="SUPFAM" id="SSF46689">
    <property type="entry name" value="Homeodomain-like"/>
    <property type="match status" value="1"/>
</dbReference>
<dbReference type="InterPro" id="IPR009057">
    <property type="entry name" value="Homeodomain-like_sf"/>
</dbReference>
<feature type="region of interest" description="Disordered" evidence="3">
    <location>
        <begin position="1"/>
        <end position="35"/>
    </location>
</feature>
<proteinExistence type="predicted"/>
<feature type="compositionally biased region" description="Basic and acidic residues" evidence="3">
    <location>
        <begin position="1"/>
        <end position="23"/>
    </location>
</feature>
<dbReference type="AlphaFoldDB" id="A0A7X2T9Y0"/>
<protein>
    <submittedName>
        <fullName evidence="5">TetR/AcrR family transcriptional regulator</fullName>
    </submittedName>
</protein>
<name>A0A7X2T9Y0_9FIRM</name>
<keyword evidence="6" id="KW-1185">Reference proteome</keyword>
<keyword evidence="1 2" id="KW-0238">DNA-binding</keyword>
<accession>A0A7X2T9Y0</accession>
<gene>
    <name evidence="5" type="ORF">FYJ52_03730</name>
</gene>
<feature type="domain" description="HTH tetR-type" evidence="4">
    <location>
        <begin position="44"/>
        <end position="104"/>
    </location>
</feature>
<dbReference type="EMBL" id="VUMO01000003">
    <property type="protein sequence ID" value="MSS19525.1"/>
    <property type="molecule type" value="Genomic_DNA"/>
</dbReference>
<evidence type="ECO:0000313" key="5">
    <source>
        <dbReference type="EMBL" id="MSS19525.1"/>
    </source>
</evidence>
<feature type="DNA-binding region" description="H-T-H motif" evidence="2">
    <location>
        <begin position="67"/>
        <end position="86"/>
    </location>
</feature>
<dbReference type="Proteomes" id="UP000461754">
    <property type="component" value="Unassembled WGS sequence"/>
</dbReference>
<dbReference type="GO" id="GO:0003677">
    <property type="term" value="F:DNA binding"/>
    <property type="evidence" value="ECO:0007669"/>
    <property type="project" value="UniProtKB-UniRule"/>
</dbReference>
<reference evidence="5 6" key="1">
    <citation type="submission" date="2019-08" db="EMBL/GenBank/DDBJ databases">
        <title>In-depth cultivation of the pig gut microbiome towards novel bacterial diversity and tailored functional studies.</title>
        <authorList>
            <person name="Wylensek D."/>
            <person name="Hitch T.C.A."/>
            <person name="Clavel T."/>
        </authorList>
    </citation>
    <scope>NUCLEOTIDE SEQUENCE [LARGE SCALE GENOMIC DNA]</scope>
    <source>
        <strain evidence="5 6">RF-744-FAT-4</strain>
    </source>
</reference>
<dbReference type="InterPro" id="IPR050624">
    <property type="entry name" value="HTH-type_Tx_Regulator"/>
</dbReference>
<evidence type="ECO:0000256" key="2">
    <source>
        <dbReference type="PROSITE-ProRule" id="PRU00335"/>
    </source>
</evidence>
<evidence type="ECO:0000256" key="1">
    <source>
        <dbReference type="ARBA" id="ARBA00023125"/>
    </source>
</evidence>
<dbReference type="PANTHER" id="PTHR43479:SF11">
    <property type="entry name" value="ACREF_ENVCD OPERON REPRESSOR-RELATED"/>
    <property type="match status" value="1"/>
</dbReference>
<sequence length="208" mass="23808">MNEMSHHNEKIGKINMKENENKRTPQSSLKKKEALRLSNAESKALTRECIRTALLMLLGEKRYEDITTTEIIDKSGVSRAGFYRNYRSKLDVIQDIHNTHASAVIDALKAVQDGAEPEPVFKKLFEWLQSDEDEFKLLMNIHQRLPIRPNFGLGKTADDTDPETYYAQVAANTMLAIIIRSWFARGMAETPEIMAKISADIYKRLRGH</sequence>